<dbReference type="Pfam" id="PF01522">
    <property type="entry name" value="Polysacc_deac_1"/>
    <property type="match status" value="1"/>
</dbReference>
<dbReference type="CDD" id="cd10953">
    <property type="entry name" value="CE4_SlAXE_like"/>
    <property type="match status" value="1"/>
</dbReference>
<dbReference type="AlphaFoldDB" id="A0A5C4VN30"/>
<accession>A0A5C4VN30</accession>
<keyword evidence="4" id="KW-1185">Reference proteome</keyword>
<evidence type="ECO:0000256" key="2">
    <source>
        <dbReference type="ARBA" id="ARBA00022801"/>
    </source>
</evidence>
<dbReference type="RefSeq" id="WP_139635523.1">
    <property type="nucleotide sequence ID" value="NZ_VDLX02000019.1"/>
</dbReference>
<proteinExistence type="predicted"/>
<keyword evidence="1" id="KW-0479">Metal-binding</keyword>
<dbReference type="SMART" id="SM00637">
    <property type="entry name" value="CBD_II"/>
    <property type="match status" value="1"/>
</dbReference>
<dbReference type="GO" id="GO:0046872">
    <property type="term" value="F:metal ion binding"/>
    <property type="evidence" value="ECO:0007669"/>
    <property type="project" value="UniProtKB-KW"/>
</dbReference>
<dbReference type="SUPFAM" id="SSF88713">
    <property type="entry name" value="Glycoside hydrolase/deacetylase"/>
    <property type="match status" value="1"/>
</dbReference>
<dbReference type="OrthoDB" id="3521160at2"/>
<comment type="caution">
    <text evidence="3">The sequence shown here is derived from an EMBL/GenBank/DDBJ whole genome shotgun (WGS) entry which is preliminary data.</text>
</comment>
<evidence type="ECO:0000256" key="1">
    <source>
        <dbReference type="ARBA" id="ARBA00022723"/>
    </source>
</evidence>
<dbReference type="InterPro" id="IPR002509">
    <property type="entry name" value="NODB_dom"/>
</dbReference>
<dbReference type="SUPFAM" id="SSF49384">
    <property type="entry name" value="Carbohydrate-binding domain"/>
    <property type="match status" value="1"/>
</dbReference>
<dbReference type="PANTHER" id="PTHR10587">
    <property type="entry name" value="GLYCOSYL TRANSFERASE-RELATED"/>
    <property type="match status" value="1"/>
</dbReference>
<gene>
    <name evidence="3" type="ORF">FH608_039450</name>
</gene>
<dbReference type="Proteomes" id="UP000312512">
    <property type="component" value="Unassembled WGS sequence"/>
</dbReference>
<reference evidence="3 4" key="1">
    <citation type="submission" date="2019-10" db="EMBL/GenBank/DDBJ databases">
        <title>Nonomuraea sp. nov., isolated from Phyllanthus amarus.</title>
        <authorList>
            <person name="Klykleung N."/>
            <person name="Tanasupawat S."/>
        </authorList>
    </citation>
    <scope>NUCLEOTIDE SEQUENCE [LARGE SCALE GENOMIC DNA]</scope>
    <source>
        <strain evidence="3 4">PA1-10</strain>
    </source>
</reference>
<dbReference type="GO" id="GO:0016810">
    <property type="term" value="F:hydrolase activity, acting on carbon-nitrogen (but not peptide) bonds"/>
    <property type="evidence" value="ECO:0007669"/>
    <property type="project" value="InterPro"/>
</dbReference>
<organism evidence="3 4">
    <name type="scientific">Nonomuraea phyllanthi</name>
    <dbReference type="NCBI Taxonomy" id="2219224"/>
    <lineage>
        <taxon>Bacteria</taxon>
        <taxon>Bacillati</taxon>
        <taxon>Actinomycetota</taxon>
        <taxon>Actinomycetes</taxon>
        <taxon>Streptosporangiales</taxon>
        <taxon>Streptosporangiaceae</taxon>
        <taxon>Nonomuraea</taxon>
    </lineage>
</organism>
<dbReference type="PROSITE" id="PS51677">
    <property type="entry name" value="NODB"/>
    <property type="match status" value="1"/>
</dbReference>
<dbReference type="PANTHER" id="PTHR10587:SF133">
    <property type="entry name" value="CHITIN DEACETYLASE 1-RELATED"/>
    <property type="match status" value="1"/>
</dbReference>
<dbReference type="EMBL" id="VDLX02000019">
    <property type="protein sequence ID" value="KAB8189661.1"/>
    <property type="molecule type" value="Genomic_DNA"/>
</dbReference>
<keyword evidence="2" id="KW-0378">Hydrolase</keyword>
<evidence type="ECO:0000313" key="3">
    <source>
        <dbReference type="EMBL" id="KAB8189661.1"/>
    </source>
</evidence>
<dbReference type="GO" id="GO:0016020">
    <property type="term" value="C:membrane"/>
    <property type="evidence" value="ECO:0007669"/>
    <property type="project" value="TreeGrafter"/>
</dbReference>
<dbReference type="PROSITE" id="PS51173">
    <property type="entry name" value="CBM2"/>
    <property type="match status" value="1"/>
</dbReference>
<dbReference type="InterPro" id="IPR012291">
    <property type="entry name" value="CBM2_carb-bd_dom_sf"/>
</dbReference>
<dbReference type="InterPro" id="IPR008965">
    <property type="entry name" value="CBM2/CBM3_carb-bd_dom_sf"/>
</dbReference>
<dbReference type="GO" id="GO:0004553">
    <property type="term" value="F:hydrolase activity, hydrolyzing O-glycosyl compounds"/>
    <property type="evidence" value="ECO:0007669"/>
    <property type="project" value="InterPro"/>
</dbReference>
<sequence length="336" mass="35229">MIDRKRRSPVITALLGAILAVCLAATATAAIAADRRLAAADCGAGYVGLTFDDGPNPGNTANLLNALTSNGLRATMFNIGQNAQNNQALVRAQRDAGMWIGNHSWTHPHLTQLGTAQITSELQRTQQVIQQATGTAPRLFRPPYGETNATLKSVERQLGLTEVIWDVDSQDWNGAGTAQIVQAAGRLQNGQVILMHDQYATTLAAIPQIAANLRSRNLCAGMISPATGRAVAPDGGTSPTTPPPGGGGGSCTATLSAGQQWSDRYNLGVSVSGSSNWTVTMNVPSPARIIATWNISASYPSSQVLVARPNGNGNNWGVTIQHNGNWTWPTVSCQAG</sequence>
<dbReference type="InterPro" id="IPR050248">
    <property type="entry name" value="Polysacc_deacetylase_ArnD"/>
</dbReference>
<dbReference type="Gene3D" id="3.20.20.370">
    <property type="entry name" value="Glycoside hydrolase/deacetylase"/>
    <property type="match status" value="1"/>
</dbReference>
<dbReference type="GO" id="GO:0030247">
    <property type="term" value="F:polysaccharide binding"/>
    <property type="evidence" value="ECO:0007669"/>
    <property type="project" value="UniProtKB-UniRule"/>
</dbReference>
<dbReference type="InterPro" id="IPR011330">
    <property type="entry name" value="Glyco_hydro/deAcase_b/a-brl"/>
</dbReference>
<dbReference type="Gene3D" id="2.60.40.290">
    <property type="match status" value="1"/>
</dbReference>
<evidence type="ECO:0000313" key="4">
    <source>
        <dbReference type="Proteomes" id="UP000312512"/>
    </source>
</evidence>
<protein>
    <submittedName>
        <fullName evidence="3">Polysaccharide deacetylase family protein</fullName>
    </submittedName>
</protein>
<dbReference type="GO" id="GO:0005975">
    <property type="term" value="P:carbohydrate metabolic process"/>
    <property type="evidence" value="ECO:0007669"/>
    <property type="project" value="InterPro"/>
</dbReference>
<name>A0A5C4VN30_9ACTN</name>
<dbReference type="InterPro" id="IPR001919">
    <property type="entry name" value="CBD2"/>
</dbReference>